<gene>
    <name evidence="3" type="ORF">X975_27140</name>
</gene>
<sequence length="579" mass="67026">MNREECSSTEEMSSTILEAPFHKFRSPPPKPPRRRHSDQLSLSLSGTFPSAKKNFIDENQSCRKDASPKIYCNKSDCGSLPPNWSASCEQYCASEIPLEKNSFIYPSLLKNVSEDSSLTHKSFIRHNASLGKSAEESYCGNKMKSIPKEELQHMKGVMQRDRIFSELRNVPSDYLDSSLCNNKELILQNRNNCSFLKSFPKDYHRRHHSDPVLPYAERSSKNSSIKSTAQSFSFHGCSTAESQEKLCKCQSVCCTCREMHNLCKEMRILKEINDKLWQHLCSVQASSDSCKKKSTEESNISISELLSSLYYSIRARESVMEERLKIAYEERDAAALEMEDLFQVFASKSLEDNELVHEDGKHSFQEVKELLYEMEHSENISKLLQQQKALSTHINHSRDLKQDRLSQELKFIVSERNSLLEKVKQLEDELKCLNLSNSIWHSDNKHWERNLLNILSEVIQQRDIAFSKFQNSSSFDPFSFRSNFPKFHSAEKYSNVECESFQKQRNLNFIRKSVEQTCTDDNKCLKVSSDSASDTRLLKREIVVLSKALEMEVEKRERMEEKCKRLERLVNVLLKKING</sequence>
<feature type="region of interest" description="Disordered" evidence="2">
    <location>
        <begin position="1"/>
        <end position="40"/>
    </location>
</feature>
<evidence type="ECO:0000256" key="1">
    <source>
        <dbReference type="SAM" id="Coils"/>
    </source>
</evidence>
<dbReference type="PANTHER" id="PTHR22089">
    <property type="entry name" value="MIRROR-IMAGE POLYDACTYLY GENE 1 PROTEIN"/>
    <property type="match status" value="1"/>
</dbReference>
<dbReference type="PANTHER" id="PTHR22089:SF2">
    <property type="entry name" value="MIRROR-IMAGE POLYDACTYLY GENE 1 PROTEIN"/>
    <property type="match status" value="1"/>
</dbReference>
<dbReference type="OMA" id="KLWQHLC"/>
<dbReference type="Proteomes" id="UP000054359">
    <property type="component" value="Unassembled WGS sequence"/>
</dbReference>
<evidence type="ECO:0000313" key="4">
    <source>
        <dbReference type="Proteomes" id="UP000054359"/>
    </source>
</evidence>
<dbReference type="EMBL" id="KK122331">
    <property type="protein sequence ID" value="KFM82513.1"/>
    <property type="molecule type" value="Genomic_DNA"/>
</dbReference>
<feature type="coiled-coil region" evidence="1">
    <location>
        <begin position="409"/>
        <end position="436"/>
    </location>
</feature>
<proteinExistence type="predicted"/>
<protein>
    <submittedName>
        <fullName evidence="3">Uncharacterized protein</fullName>
    </submittedName>
</protein>
<dbReference type="OrthoDB" id="6426880at2759"/>
<accession>A0A087UYS4</accession>
<keyword evidence="1" id="KW-0175">Coiled coil</keyword>
<evidence type="ECO:0000313" key="3">
    <source>
        <dbReference type="EMBL" id="KFM82513.1"/>
    </source>
</evidence>
<feature type="non-terminal residue" evidence="3">
    <location>
        <position position="579"/>
    </location>
</feature>
<dbReference type="AlphaFoldDB" id="A0A087UYS4"/>
<evidence type="ECO:0000256" key="2">
    <source>
        <dbReference type="SAM" id="MobiDB-lite"/>
    </source>
</evidence>
<reference evidence="3 4" key="1">
    <citation type="submission" date="2013-11" db="EMBL/GenBank/DDBJ databases">
        <title>Genome sequencing of Stegodyphus mimosarum.</title>
        <authorList>
            <person name="Bechsgaard J."/>
        </authorList>
    </citation>
    <scope>NUCLEOTIDE SEQUENCE [LARGE SCALE GENOMIC DNA]</scope>
</reference>
<feature type="coiled-coil region" evidence="1">
    <location>
        <begin position="549"/>
        <end position="576"/>
    </location>
</feature>
<keyword evidence="4" id="KW-1185">Reference proteome</keyword>
<organism evidence="3 4">
    <name type="scientific">Stegodyphus mimosarum</name>
    <name type="common">African social velvet spider</name>
    <dbReference type="NCBI Taxonomy" id="407821"/>
    <lineage>
        <taxon>Eukaryota</taxon>
        <taxon>Metazoa</taxon>
        <taxon>Ecdysozoa</taxon>
        <taxon>Arthropoda</taxon>
        <taxon>Chelicerata</taxon>
        <taxon>Arachnida</taxon>
        <taxon>Araneae</taxon>
        <taxon>Araneomorphae</taxon>
        <taxon>Entelegynae</taxon>
        <taxon>Eresoidea</taxon>
        <taxon>Eresidae</taxon>
        <taxon>Stegodyphus</taxon>
    </lineage>
</organism>
<name>A0A087UYS4_STEMI</name>
<dbReference type="InterPro" id="IPR026175">
    <property type="entry name" value="MIPOL1"/>
</dbReference>